<feature type="domain" description="DUF1835" evidence="1">
    <location>
        <begin position="17"/>
        <end position="140"/>
    </location>
</feature>
<reference evidence="4" key="1">
    <citation type="journal article" date="2019" name="Int. J. Syst. Evol. Microbiol.">
        <title>The Global Catalogue of Microorganisms (GCM) 10K type strain sequencing project: providing services to taxonomists for standard genome sequencing and annotation.</title>
        <authorList>
            <consortium name="The Broad Institute Genomics Platform"/>
            <consortium name="The Broad Institute Genome Sequencing Center for Infectious Disease"/>
            <person name="Wu L."/>
            <person name="Ma J."/>
        </authorList>
    </citation>
    <scope>NUCLEOTIDE SEQUENCE [LARGE SCALE GENOMIC DNA]</scope>
    <source>
        <strain evidence="4">CCM 8725</strain>
    </source>
</reference>
<dbReference type="RefSeq" id="WP_209990582.1">
    <property type="nucleotide sequence ID" value="NZ_JBHSVQ010000001.1"/>
</dbReference>
<feature type="domain" description="DUF3658" evidence="2">
    <location>
        <begin position="177"/>
        <end position="229"/>
    </location>
</feature>
<sequence>MEKAQGDMNERIDQEYVHILFGMSDAGSLKVTLSALGIRETSQVLSFNELFSIGPLSGLDTIPGMQNRHLWMMERDEDYSISQHYNQENQLVRMAQTVKSIPHHAIIVIWVADNAHDQTGLRFVLHLLRDRIQPVHMVNVTEQYQSAGIHGTDGVVPFYSGAIDQESYLLIVKKYSQGLPLESNQRKEYEADWLRLAEENQMLRLWEDAAIISYDESALDEVILRSVIELEVEQERNQVRKGLS</sequence>
<protein>
    <submittedName>
        <fullName evidence="3">DUF1835 domain-containing protein</fullName>
    </submittedName>
</protein>
<accession>A0ABW5FG13</accession>
<comment type="caution">
    <text evidence="3">The sequence shown here is derived from an EMBL/GenBank/DDBJ whole genome shotgun (WGS) entry which is preliminary data.</text>
</comment>
<dbReference type="Pfam" id="PF08874">
    <property type="entry name" value="DUF1835"/>
    <property type="match status" value="1"/>
</dbReference>
<evidence type="ECO:0000313" key="4">
    <source>
        <dbReference type="Proteomes" id="UP001597448"/>
    </source>
</evidence>
<proteinExistence type="predicted"/>
<dbReference type="InterPro" id="IPR014973">
    <property type="entry name" value="DUF1835"/>
</dbReference>
<name>A0ABW5FG13_9BACL</name>
<organism evidence="3 4">
    <name type="scientific">Paenibacillus rhizoplanae</name>
    <dbReference type="NCBI Taxonomy" id="1917181"/>
    <lineage>
        <taxon>Bacteria</taxon>
        <taxon>Bacillati</taxon>
        <taxon>Bacillota</taxon>
        <taxon>Bacilli</taxon>
        <taxon>Bacillales</taxon>
        <taxon>Paenibacillaceae</taxon>
        <taxon>Paenibacillus</taxon>
    </lineage>
</organism>
<dbReference type="EMBL" id="JBHUKY010000078">
    <property type="protein sequence ID" value="MFD2413955.1"/>
    <property type="molecule type" value="Genomic_DNA"/>
</dbReference>
<dbReference type="Pfam" id="PF12395">
    <property type="entry name" value="DUF3658"/>
    <property type="match status" value="1"/>
</dbReference>
<dbReference type="Proteomes" id="UP001597448">
    <property type="component" value="Unassembled WGS sequence"/>
</dbReference>
<gene>
    <name evidence="3" type="ORF">ACFSX3_29215</name>
</gene>
<dbReference type="InterPro" id="IPR022123">
    <property type="entry name" value="DUF3658"/>
</dbReference>
<keyword evidence="4" id="KW-1185">Reference proteome</keyword>
<evidence type="ECO:0000313" key="3">
    <source>
        <dbReference type="EMBL" id="MFD2413955.1"/>
    </source>
</evidence>
<evidence type="ECO:0000259" key="1">
    <source>
        <dbReference type="Pfam" id="PF08874"/>
    </source>
</evidence>
<evidence type="ECO:0000259" key="2">
    <source>
        <dbReference type="Pfam" id="PF12395"/>
    </source>
</evidence>